<dbReference type="InterPro" id="IPR036551">
    <property type="entry name" value="Flavin_trans-like"/>
</dbReference>
<keyword evidence="3" id="KW-1185">Reference proteome</keyword>
<dbReference type="Gene3D" id="3.40.50.1950">
    <property type="entry name" value="Flavin prenyltransferase-like"/>
    <property type="match status" value="1"/>
</dbReference>
<comment type="caution">
    <text evidence="2">The sequence shown here is derived from an EMBL/GenBank/DDBJ whole genome shotgun (WGS) entry which is preliminary data.</text>
</comment>
<dbReference type="Proteomes" id="UP001501265">
    <property type="component" value="Unassembled WGS sequence"/>
</dbReference>
<organism evidence="2 3">
    <name type="scientific">Streptomyces ziwulingensis</name>
    <dbReference type="NCBI Taxonomy" id="1045501"/>
    <lineage>
        <taxon>Bacteria</taxon>
        <taxon>Bacillati</taxon>
        <taxon>Actinomycetota</taxon>
        <taxon>Actinomycetes</taxon>
        <taxon>Kitasatosporales</taxon>
        <taxon>Streptomycetaceae</taxon>
        <taxon>Streptomyces</taxon>
    </lineage>
</organism>
<evidence type="ECO:0000259" key="1">
    <source>
        <dbReference type="Pfam" id="PF02441"/>
    </source>
</evidence>
<sequence length="208" mass="21838">MQVHGSQLPPPNSVRIGGGCVLASARDALPSMSVLYLFGSAAPPVHGIAQPIAEAQARGWDVCLGLTPTAADWLSEQTSELEGLTGHPVRSSYKRPGVADVWPRADVIAFAPATFNSVNAWALGITSNFVVGVVAEAIGKGIPLVAMPCVNAAYVRHRQFERSVAELREMGVDVLYGAGGFVPNEPGQGRPGEYPWGLLLDAAGRVRA</sequence>
<dbReference type="InterPro" id="IPR003382">
    <property type="entry name" value="Flavoprotein"/>
</dbReference>
<proteinExistence type="predicted"/>
<dbReference type="EMBL" id="BAABIG010000061">
    <property type="protein sequence ID" value="GAA4816071.1"/>
    <property type="molecule type" value="Genomic_DNA"/>
</dbReference>
<dbReference type="Pfam" id="PF02441">
    <property type="entry name" value="Flavoprotein"/>
    <property type="match status" value="1"/>
</dbReference>
<feature type="domain" description="Flavoprotein" evidence="1">
    <location>
        <begin position="51"/>
        <end position="151"/>
    </location>
</feature>
<protein>
    <submittedName>
        <fullName evidence="2">Flavoprotein</fullName>
    </submittedName>
</protein>
<gene>
    <name evidence="2" type="ORF">GCM10023220_55370</name>
</gene>
<reference evidence="3" key="1">
    <citation type="journal article" date="2019" name="Int. J. Syst. Evol. Microbiol.">
        <title>The Global Catalogue of Microorganisms (GCM) 10K type strain sequencing project: providing services to taxonomists for standard genome sequencing and annotation.</title>
        <authorList>
            <consortium name="The Broad Institute Genomics Platform"/>
            <consortium name="The Broad Institute Genome Sequencing Center for Infectious Disease"/>
            <person name="Wu L."/>
            <person name="Ma J."/>
        </authorList>
    </citation>
    <scope>NUCLEOTIDE SEQUENCE [LARGE SCALE GENOMIC DNA]</scope>
    <source>
        <strain evidence="3">JCM 18081</strain>
    </source>
</reference>
<evidence type="ECO:0000313" key="2">
    <source>
        <dbReference type="EMBL" id="GAA4816071.1"/>
    </source>
</evidence>
<name>A0ABP9CQZ5_9ACTN</name>
<accession>A0ABP9CQZ5</accession>
<dbReference type="SUPFAM" id="SSF52507">
    <property type="entry name" value="Homo-oligomeric flavin-containing Cys decarboxylases, HFCD"/>
    <property type="match status" value="1"/>
</dbReference>
<evidence type="ECO:0000313" key="3">
    <source>
        <dbReference type="Proteomes" id="UP001501265"/>
    </source>
</evidence>